<sequence>MDWFSWLSRTNLDPSLTYEYALAFATNELDIEDIPYLTHDFLKSMGISIAKHRLEILKLATTHKNKNRVSIRPVVWLKLAVKQTKTYFTKKIDTFFHNHQPKKNLHLSLVPNNRINSMRWKVAMLQRNRRLMEPNNWPIVVKNYNDDNCEDNKKTMMMLTNGSPDRSSGSTRNWEGDGENWLCSVEDVKWDTLFKNLKPT</sequence>
<comment type="caution">
    <text evidence="2">The sequence shown here is derived from an EMBL/GenBank/DDBJ whole genome shotgun (WGS) entry which is preliminary data.</text>
</comment>
<dbReference type="SUPFAM" id="SSF47769">
    <property type="entry name" value="SAM/Pointed domain"/>
    <property type="match status" value="1"/>
</dbReference>
<dbReference type="EMBL" id="BKCP01005627">
    <property type="protein sequence ID" value="GER39323.1"/>
    <property type="molecule type" value="Genomic_DNA"/>
</dbReference>
<accession>A0A5A7Q2F7</accession>
<dbReference type="CDD" id="cd09487">
    <property type="entry name" value="SAM_superfamily"/>
    <property type="match status" value="1"/>
</dbReference>
<proteinExistence type="predicted"/>
<gene>
    <name evidence="2" type="ORF">STAS_15933</name>
</gene>
<dbReference type="InterPro" id="IPR013761">
    <property type="entry name" value="SAM/pointed_sf"/>
</dbReference>
<dbReference type="InterPro" id="IPR001660">
    <property type="entry name" value="SAM"/>
</dbReference>
<dbReference type="PANTHER" id="PTHR33915:SF1">
    <property type="entry name" value="OS04G0644100 PROTEIN"/>
    <property type="match status" value="1"/>
</dbReference>
<name>A0A5A7Q2F7_STRAF</name>
<dbReference type="Pfam" id="PF07647">
    <property type="entry name" value="SAM_2"/>
    <property type="match status" value="1"/>
</dbReference>
<feature type="domain" description="SAM" evidence="1">
    <location>
        <begin position="19"/>
        <end position="58"/>
    </location>
</feature>
<reference evidence="3" key="1">
    <citation type="journal article" date="2019" name="Curr. Biol.">
        <title>Genome Sequence of Striga asiatica Provides Insight into the Evolution of Plant Parasitism.</title>
        <authorList>
            <person name="Yoshida S."/>
            <person name="Kim S."/>
            <person name="Wafula E.K."/>
            <person name="Tanskanen J."/>
            <person name="Kim Y.M."/>
            <person name="Honaas L."/>
            <person name="Yang Z."/>
            <person name="Spallek T."/>
            <person name="Conn C.E."/>
            <person name="Ichihashi Y."/>
            <person name="Cheong K."/>
            <person name="Cui S."/>
            <person name="Der J.P."/>
            <person name="Gundlach H."/>
            <person name="Jiao Y."/>
            <person name="Hori C."/>
            <person name="Ishida J.K."/>
            <person name="Kasahara H."/>
            <person name="Kiba T."/>
            <person name="Kim M.S."/>
            <person name="Koo N."/>
            <person name="Laohavisit A."/>
            <person name="Lee Y.H."/>
            <person name="Lumba S."/>
            <person name="McCourt P."/>
            <person name="Mortimer J.C."/>
            <person name="Mutuku J.M."/>
            <person name="Nomura T."/>
            <person name="Sasaki-Sekimoto Y."/>
            <person name="Seto Y."/>
            <person name="Wang Y."/>
            <person name="Wakatake T."/>
            <person name="Sakakibara H."/>
            <person name="Demura T."/>
            <person name="Yamaguchi S."/>
            <person name="Yoneyama K."/>
            <person name="Manabe R.I."/>
            <person name="Nelson D.C."/>
            <person name="Schulman A.H."/>
            <person name="Timko M.P."/>
            <person name="dePamphilis C.W."/>
            <person name="Choi D."/>
            <person name="Shirasu K."/>
        </authorList>
    </citation>
    <scope>NUCLEOTIDE SEQUENCE [LARGE SCALE GENOMIC DNA]</scope>
    <source>
        <strain evidence="3">cv. UVA1</strain>
    </source>
</reference>
<dbReference type="OrthoDB" id="1887912at2759"/>
<dbReference type="Gene3D" id="1.10.150.50">
    <property type="entry name" value="Transcription Factor, Ets-1"/>
    <property type="match status" value="1"/>
</dbReference>
<dbReference type="AlphaFoldDB" id="A0A5A7Q2F7"/>
<evidence type="ECO:0000313" key="2">
    <source>
        <dbReference type="EMBL" id="GER39323.1"/>
    </source>
</evidence>
<evidence type="ECO:0000313" key="3">
    <source>
        <dbReference type="Proteomes" id="UP000325081"/>
    </source>
</evidence>
<organism evidence="2 3">
    <name type="scientific">Striga asiatica</name>
    <name type="common">Asiatic witchweed</name>
    <name type="synonym">Buchnera asiatica</name>
    <dbReference type="NCBI Taxonomy" id="4170"/>
    <lineage>
        <taxon>Eukaryota</taxon>
        <taxon>Viridiplantae</taxon>
        <taxon>Streptophyta</taxon>
        <taxon>Embryophyta</taxon>
        <taxon>Tracheophyta</taxon>
        <taxon>Spermatophyta</taxon>
        <taxon>Magnoliopsida</taxon>
        <taxon>eudicotyledons</taxon>
        <taxon>Gunneridae</taxon>
        <taxon>Pentapetalae</taxon>
        <taxon>asterids</taxon>
        <taxon>lamiids</taxon>
        <taxon>Lamiales</taxon>
        <taxon>Orobanchaceae</taxon>
        <taxon>Buchnereae</taxon>
        <taxon>Striga</taxon>
    </lineage>
</organism>
<dbReference type="Proteomes" id="UP000325081">
    <property type="component" value="Unassembled WGS sequence"/>
</dbReference>
<evidence type="ECO:0000259" key="1">
    <source>
        <dbReference type="Pfam" id="PF07647"/>
    </source>
</evidence>
<keyword evidence="3" id="KW-1185">Reference proteome</keyword>
<protein>
    <submittedName>
        <fullName evidence="2">Sterile alpha motif (SAM) domain-containing protein</fullName>
    </submittedName>
</protein>
<dbReference type="PANTHER" id="PTHR33915">
    <property type="entry name" value="OSJNBA0033G05.11 PROTEIN"/>
    <property type="match status" value="1"/>
</dbReference>